<organism evidence="2">
    <name type="scientific">viral metagenome</name>
    <dbReference type="NCBI Taxonomy" id="1070528"/>
    <lineage>
        <taxon>unclassified sequences</taxon>
        <taxon>metagenomes</taxon>
        <taxon>organismal metagenomes</taxon>
    </lineage>
</organism>
<sequence length="261" mass="28226">MSNEIYTQLNYGQVYIRRKGSTLPPFPMGPMANVSFTPELEEITIKDPRTLSNSELDGVSRPAGGTVTGDLLELPPETMTELLAATRTEVPTGTITDEDHSAVIGRTSMTVRLPLAVTEITNVAGDVTYLPNVDYVKMPGGIRWVDGGALATDIAGETADADGIKSLPVKVTYTFPKVGLIQAFTRGRQFYEVFVSTVNEAGQLTGRRVTFHRARLALSGELPLINRDDFAQIGVTLALSEDPDRFGLGESAMMTVEEEAV</sequence>
<evidence type="ECO:0000313" key="3">
    <source>
        <dbReference type="EMBL" id="QJA79988.1"/>
    </source>
</evidence>
<protein>
    <submittedName>
        <fullName evidence="2">Putative tail protein</fullName>
    </submittedName>
</protein>
<evidence type="ECO:0000313" key="2">
    <source>
        <dbReference type="EMBL" id="QJA64752.1"/>
    </source>
</evidence>
<dbReference type="AlphaFoldDB" id="A0A6M3J790"/>
<feature type="region of interest" description="Disordered" evidence="1">
    <location>
        <begin position="52"/>
        <end position="71"/>
    </location>
</feature>
<reference evidence="2" key="1">
    <citation type="submission" date="2020-03" db="EMBL/GenBank/DDBJ databases">
        <title>The deep terrestrial virosphere.</title>
        <authorList>
            <person name="Holmfeldt K."/>
            <person name="Nilsson E."/>
            <person name="Simone D."/>
            <person name="Lopez-Fernandez M."/>
            <person name="Wu X."/>
            <person name="de Brujin I."/>
            <person name="Lundin D."/>
            <person name="Andersson A."/>
            <person name="Bertilsson S."/>
            <person name="Dopson M."/>
        </authorList>
    </citation>
    <scope>NUCLEOTIDE SEQUENCE</scope>
    <source>
        <strain evidence="3">MM415A00805</strain>
        <strain evidence="2">MM415B00468</strain>
    </source>
</reference>
<evidence type="ECO:0000256" key="1">
    <source>
        <dbReference type="SAM" id="MobiDB-lite"/>
    </source>
</evidence>
<dbReference type="EMBL" id="MT141525">
    <property type="protein sequence ID" value="QJA64752.1"/>
    <property type="molecule type" value="Genomic_DNA"/>
</dbReference>
<accession>A0A6M3J790</accession>
<gene>
    <name evidence="3" type="ORF">MM415A00805_0015</name>
    <name evidence="2" type="ORF">MM415B00468_0039</name>
</gene>
<proteinExistence type="predicted"/>
<name>A0A6M3J790_9ZZZZ</name>
<dbReference type="EMBL" id="MT142401">
    <property type="protein sequence ID" value="QJA79988.1"/>
    <property type="molecule type" value="Genomic_DNA"/>
</dbReference>